<dbReference type="Pfam" id="PF01266">
    <property type="entry name" value="DAO"/>
    <property type="match status" value="1"/>
</dbReference>
<dbReference type="SUPFAM" id="SSF51905">
    <property type="entry name" value="FAD/NAD(P)-binding domain"/>
    <property type="match status" value="1"/>
</dbReference>
<dbReference type="OrthoDB" id="18526at2"/>
<feature type="domain" description="FAD dependent oxidoreductase" evidence="2">
    <location>
        <begin position="3"/>
        <end position="37"/>
    </location>
</feature>
<accession>A0A2C6DE00</accession>
<reference evidence="4" key="1">
    <citation type="submission" date="2017-09" db="EMBL/GenBank/DDBJ databases">
        <title>FDA dAtabase for Regulatory Grade micrObial Sequences (FDA-ARGOS): Supporting development and validation of Infectious Disease Dx tests.</title>
        <authorList>
            <person name="Minogue T."/>
            <person name="Wolcott M."/>
            <person name="Wasieloski L."/>
            <person name="Aguilar W."/>
            <person name="Moore D."/>
            <person name="Tallon L."/>
            <person name="Sadzewicz L."/>
            <person name="Ott S."/>
            <person name="Zhao X."/>
            <person name="Nagaraj S."/>
            <person name="Vavikolanu K."/>
            <person name="Aluvathingal J."/>
            <person name="Nadendla S."/>
            <person name="Sichtig H."/>
        </authorList>
    </citation>
    <scope>NUCLEOTIDE SEQUENCE [LARGE SCALE GENOMIC DNA]</scope>
    <source>
        <strain evidence="4">FDAARGOS_387</strain>
    </source>
</reference>
<sequence length="441" mass="48799">MFDVAIIGAGVSGVFTAYSLAKAGKRVILIDKGHDFADRQRLLADNPHIQYEGFGGLGMSEGKYNYTNDFGGGLSHKVGENTAMRLMEQVDRILCQFGAQDATFYTTADPSLMVKCRNAGLKMLTTTVRHLGTVTSQQVLQQIRHYLDDKVNFAFNTEVQSLAKQGDDFQLHLSDGQLIDAENVVIATGNGASDWLQRQMQQFDIGHGQTRVDLGLRIEMPYRQWQPLLQQTFETKLQLKTVDYTATTYCMNPTGRIIRKYEKGMVMPDGQNCNESTSQSENLNFTLFVPQYFLNQAEAKAHTEGVIKHINRGGERIVVQRLGDLSRGVITSAQSLAANSIKPSLVADTGYLPDEVPQIYLTAAREFFLRLEQLLQQPVSADTLLYGLDGKFYAPEKSTSEFFETTTDGLYLAGDCSGTTHSLSQAAACGLHIAKRLCDLG</sequence>
<dbReference type="RefSeq" id="WP_029093770.1">
    <property type="nucleotide sequence ID" value="NZ_PDDX01000001.1"/>
</dbReference>
<comment type="caution">
    <text evidence="3">The sequence shown here is derived from an EMBL/GenBank/DDBJ whole genome shotgun (WGS) entry which is preliminary data.</text>
</comment>
<organism evidence="3 4">
    <name type="scientific">Budvicia aquatica</name>
    <dbReference type="NCBI Taxonomy" id="82979"/>
    <lineage>
        <taxon>Bacteria</taxon>
        <taxon>Pseudomonadati</taxon>
        <taxon>Pseudomonadota</taxon>
        <taxon>Gammaproteobacteria</taxon>
        <taxon>Enterobacterales</taxon>
        <taxon>Budviciaceae</taxon>
        <taxon>Budvicia</taxon>
    </lineage>
</organism>
<evidence type="ECO:0000313" key="4">
    <source>
        <dbReference type="Proteomes" id="UP000224974"/>
    </source>
</evidence>
<name>A0A2C6DE00_9GAMM</name>
<dbReference type="Gene3D" id="3.50.50.60">
    <property type="entry name" value="FAD/NAD(P)-binding domain"/>
    <property type="match status" value="2"/>
</dbReference>
<dbReference type="EMBL" id="PDDX01000001">
    <property type="protein sequence ID" value="PHI28528.1"/>
    <property type="molecule type" value="Genomic_DNA"/>
</dbReference>
<evidence type="ECO:0000259" key="2">
    <source>
        <dbReference type="Pfam" id="PF01266"/>
    </source>
</evidence>
<dbReference type="GO" id="GO:0016491">
    <property type="term" value="F:oxidoreductase activity"/>
    <property type="evidence" value="ECO:0007669"/>
    <property type="project" value="UniProtKB-KW"/>
</dbReference>
<dbReference type="PANTHER" id="PTHR43106">
    <property type="entry name" value="DEHYDROGENASE-RELATED"/>
    <property type="match status" value="1"/>
</dbReference>
<dbReference type="InterPro" id="IPR006076">
    <property type="entry name" value="FAD-dep_OxRdtase"/>
</dbReference>
<dbReference type="Proteomes" id="UP000224974">
    <property type="component" value="Unassembled WGS sequence"/>
</dbReference>
<dbReference type="AlphaFoldDB" id="A0A2C6DE00"/>
<dbReference type="PANTHER" id="PTHR43106:SF1">
    <property type="entry name" value="DEHYDROGENASE-RELATED"/>
    <property type="match status" value="1"/>
</dbReference>
<protein>
    <submittedName>
        <fullName evidence="3">FAD-dependent oxidoreductase</fullName>
    </submittedName>
</protein>
<evidence type="ECO:0000256" key="1">
    <source>
        <dbReference type="ARBA" id="ARBA00023002"/>
    </source>
</evidence>
<evidence type="ECO:0000313" key="3">
    <source>
        <dbReference type="EMBL" id="PHI28528.1"/>
    </source>
</evidence>
<keyword evidence="1" id="KW-0560">Oxidoreductase</keyword>
<dbReference type="InterPro" id="IPR036188">
    <property type="entry name" value="FAD/NAD-bd_sf"/>
</dbReference>
<dbReference type="PIRSF" id="PIRSF038984">
    <property type="entry name" value="FAD_binding_protein"/>
    <property type="match status" value="1"/>
</dbReference>
<gene>
    <name evidence="3" type="ORF">CRN84_03870</name>
</gene>
<proteinExistence type="predicted"/>
<dbReference type="InterPro" id="IPR028348">
    <property type="entry name" value="FAD-binding_protein"/>
</dbReference>
<keyword evidence="4" id="KW-1185">Reference proteome</keyword>
<dbReference type="STRING" id="1111728.GCA_000427805_04479"/>